<name>A0A1H5RS58_9RHOO</name>
<dbReference type="PANTHER" id="PTHR23523">
    <property type="match status" value="1"/>
</dbReference>
<evidence type="ECO:0000313" key="5">
    <source>
        <dbReference type="Proteomes" id="UP000185739"/>
    </source>
</evidence>
<protein>
    <submittedName>
        <fullName evidence="4">Uncharacterized protein</fullName>
    </submittedName>
</protein>
<dbReference type="RefSeq" id="WP_075148597.1">
    <property type="nucleotide sequence ID" value="NZ_CP018839.1"/>
</dbReference>
<dbReference type="InterPro" id="IPR036259">
    <property type="entry name" value="MFS_trans_sf"/>
</dbReference>
<evidence type="ECO:0000256" key="3">
    <source>
        <dbReference type="ARBA" id="ARBA00023136"/>
    </source>
</evidence>
<dbReference type="KEGG" id="tcl:Tchl_2356"/>
<dbReference type="Proteomes" id="UP000185739">
    <property type="component" value="Chromosome"/>
</dbReference>
<dbReference type="STRING" id="96773.Tchl_2356"/>
<dbReference type="AlphaFoldDB" id="A0A1H5RS58"/>
<dbReference type="Gene3D" id="1.20.1250.20">
    <property type="entry name" value="MFS general substrate transporter like domains"/>
    <property type="match status" value="2"/>
</dbReference>
<accession>A0A1H5RS58</accession>
<evidence type="ECO:0000313" key="4">
    <source>
        <dbReference type="EMBL" id="APR05196.1"/>
    </source>
</evidence>
<keyword evidence="5" id="KW-1185">Reference proteome</keyword>
<keyword evidence="3" id="KW-0472">Membrane</keyword>
<sequence length="408" mass="41879">MRQARPVLSAAPRTVLLLIGIVLVAANLRAPITGLAPVLGMIQETFALSTAHAGLLTTLPLLAFALVSPVAPWLARRFGLARALFAALVLLAAGVVLRSAGPAWSLFVGTAVIGAGIAVGNVLLPALLKRDFPTRIASVTGAYALAMGAAAAVASATAFPLATGFGLGWSGALLAMLVLPVVAMLLWWPQLGERAAVAQSGGGAPAASPIWRHPLAWQVTLFMGLNSFIYYVMIGWLPAILASRGYSAAEAGSLHGLMQLASAIPGLVLGPLIQRLNDQRRVALATSLLVAGALLGLQWLPQLAGLWVACFGFGTGACIILALMFMGLRTENPRQAAALSGMAQCVGYLLAACGPPLIGGLHDRSQDWNLALTVCLALSLAMAAVGMLAGRNRRIRSASTAASTPAAG</sequence>
<dbReference type="EMBL" id="CP018839">
    <property type="protein sequence ID" value="APR05196.1"/>
    <property type="molecule type" value="Genomic_DNA"/>
</dbReference>
<dbReference type="InterPro" id="IPR020846">
    <property type="entry name" value="MFS_dom"/>
</dbReference>
<dbReference type="SUPFAM" id="SSF103473">
    <property type="entry name" value="MFS general substrate transporter"/>
    <property type="match status" value="1"/>
</dbReference>
<gene>
    <name evidence="4" type="ORF">Tchl_2356</name>
</gene>
<evidence type="ECO:0000256" key="1">
    <source>
        <dbReference type="ARBA" id="ARBA00022692"/>
    </source>
</evidence>
<reference evidence="4 5" key="1">
    <citation type="submission" date="2016-12" db="EMBL/GenBank/DDBJ databases">
        <title>Complete genome sequence of Thauera chlorobenzoica, a Betaproteobacterium degrading haloaromatics anaerobically to CO2 and halides.</title>
        <authorList>
            <person name="Goris T."/>
            <person name="Mergelsberg M."/>
            <person name="Boll M."/>
        </authorList>
    </citation>
    <scope>NUCLEOTIDE SEQUENCE [LARGE SCALE GENOMIC DNA]</scope>
    <source>
        <strain evidence="4 5">3CB1</strain>
    </source>
</reference>
<dbReference type="InterPro" id="IPR011701">
    <property type="entry name" value="MFS"/>
</dbReference>
<keyword evidence="2" id="KW-1133">Transmembrane helix</keyword>
<dbReference type="PANTHER" id="PTHR23523:SF2">
    <property type="entry name" value="2-NITROIMIDAZOLE TRANSPORTER"/>
    <property type="match status" value="1"/>
</dbReference>
<keyword evidence="1" id="KW-0812">Transmembrane</keyword>
<dbReference type="OrthoDB" id="5317164at2"/>
<dbReference type="GO" id="GO:0022857">
    <property type="term" value="F:transmembrane transporter activity"/>
    <property type="evidence" value="ECO:0007669"/>
    <property type="project" value="InterPro"/>
</dbReference>
<dbReference type="Pfam" id="PF07690">
    <property type="entry name" value="MFS_1"/>
    <property type="match status" value="1"/>
</dbReference>
<evidence type="ECO:0000256" key="2">
    <source>
        <dbReference type="ARBA" id="ARBA00022989"/>
    </source>
</evidence>
<proteinExistence type="predicted"/>
<organism evidence="4 5">
    <name type="scientific">Thauera chlorobenzoica</name>
    <dbReference type="NCBI Taxonomy" id="96773"/>
    <lineage>
        <taxon>Bacteria</taxon>
        <taxon>Pseudomonadati</taxon>
        <taxon>Pseudomonadota</taxon>
        <taxon>Betaproteobacteria</taxon>
        <taxon>Rhodocyclales</taxon>
        <taxon>Zoogloeaceae</taxon>
        <taxon>Thauera</taxon>
    </lineage>
</organism>
<dbReference type="InterPro" id="IPR052524">
    <property type="entry name" value="MFS_Cyanate_Porter"/>
</dbReference>
<dbReference type="PROSITE" id="PS50850">
    <property type="entry name" value="MFS"/>
    <property type="match status" value="1"/>
</dbReference>